<evidence type="ECO:0000256" key="6">
    <source>
        <dbReference type="NCBIfam" id="TIGR00222"/>
    </source>
</evidence>
<dbReference type="GO" id="GO:0032259">
    <property type="term" value="P:methylation"/>
    <property type="evidence" value="ECO:0007669"/>
    <property type="project" value="UniProtKB-KW"/>
</dbReference>
<feature type="binding site" evidence="9">
    <location>
        <position position="111"/>
    </location>
    <ligand>
        <name>Mg(2+)</name>
        <dbReference type="ChEBI" id="CHEBI:18420"/>
    </ligand>
</feature>
<dbReference type="Gene3D" id="3.20.20.60">
    <property type="entry name" value="Phosphoenolpyruvate-binding domains"/>
    <property type="match status" value="1"/>
</dbReference>
<dbReference type="GO" id="GO:0000287">
    <property type="term" value="F:magnesium ion binding"/>
    <property type="evidence" value="ECO:0007669"/>
    <property type="project" value="TreeGrafter"/>
</dbReference>
<dbReference type="GO" id="GO:0008168">
    <property type="term" value="F:methyltransferase activity"/>
    <property type="evidence" value="ECO:0007669"/>
    <property type="project" value="UniProtKB-KW"/>
</dbReference>
<name>A0A2H0Y1F3_UNCSA</name>
<organism evidence="10 11">
    <name type="scientific">Candidatus Saganbacteria bacterium CG08_land_8_20_14_0_20_45_16</name>
    <dbReference type="NCBI Taxonomy" id="2014293"/>
    <lineage>
        <taxon>Bacteria</taxon>
        <taxon>Bacillati</taxon>
        <taxon>Saganbacteria</taxon>
    </lineage>
</organism>
<feature type="binding site" evidence="8">
    <location>
        <begin position="45"/>
        <end position="46"/>
    </location>
    <ligand>
        <name>3-methyl-2-oxobutanoate</name>
        <dbReference type="ChEBI" id="CHEBI:11851"/>
    </ligand>
</feature>
<dbReference type="Proteomes" id="UP000231343">
    <property type="component" value="Unassembled WGS sequence"/>
</dbReference>
<accession>A0A2H0Y1F3</accession>
<dbReference type="PANTHER" id="PTHR20881:SF0">
    <property type="entry name" value="3-METHYL-2-OXOBUTANOATE HYDROXYMETHYLTRANSFERASE"/>
    <property type="match status" value="1"/>
</dbReference>
<protein>
    <recommendedName>
        <fullName evidence="3 6">3-methyl-2-oxobutanoate hydroxymethyltransferase</fullName>
        <ecNumber evidence="3 6">2.1.2.11</ecNumber>
    </recommendedName>
</protein>
<dbReference type="InterPro" id="IPR015813">
    <property type="entry name" value="Pyrv/PenolPyrv_kinase-like_dom"/>
</dbReference>
<keyword evidence="10" id="KW-0489">Methyltransferase</keyword>
<keyword evidence="5 10" id="KW-0808">Transferase</keyword>
<dbReference type="InterPro" id="IPR003700">
    <property type="entry name" value="Pantoate_hydroxy_MeTrfase"/>
</dbReference>
<feature type="binding site" evidence="9">
    <location>
        <position position="45"/>
    </location>
    <ligand>
        <name>Mg(2+)</name>
        <dbReference type="ChEBI" id="CHEBI:18420"/>
    </ligand>
</feature>
<evidence type="ECO:0000313" key="10">
    <source>
        <dbReference type="EMBL" id="PIS30415.1"/>
    </source>
</evidence>
<feature type="binding site" evidence="8">
    <location>
        <position position="109"/>
    </location>
    <ligand>
        <name>3-methyl-2-oxobutanoate</name>
        <dbReference type="ChEBI" id="CHEBI:11851"/>
    </ligand>
</feature>
<proteinExistence type="inferred from homology"/>
<comment type="cofactor">
    <cofactor evidence="9">
        <name>Mg(2+)</name>
        <dbReference type="ChEBI" id="CHEBI:18420"/>
    </cofactor>
    <text evidence="9">Binds 1 Mg(2+) ion per subunit.</text>
</comment>
<keyword evidence="9" id="KW-0460">Magnesium</keyword>
<feature type="active site" description="Proton acceptor" evidence="7">
    <location>
        <position position="169"/>
    </location>
</feature>
<keyword evidence="9" id="KW-0479">Metal-binding</keyword>
<evidence type="ECO:0000256" key="7">
    <source>
        <dbReference type="PIRSR" id="PIRSR000388-1"/>
    </source>
</evidence>
<evidence type="ECO:0000256" key="5">
    <source>
        <dbReference type="ARBA" id="ARBA00022679"/>
    </source>
</evidence>
<dbReference type="EC" id="2.1.2.11" evidence="3 6"/>
<evidence type="ECO:0000256" key="8">
    <source>
        <dbReference type="PIRSR" id="PIRSR000388-2"/>
    </source>
</evidence>
<comment type="similarity">
    <text evidence="1">Belongs to the PanB family.</text>
</comment>
<comment type="caution">
    <text evidence="10">The sequence shown here is derived from an EMBL/GenBank/DDBJ whole genome shotgun (WGS) entry which is preliminary data.</text>
</comment>
<evidence type="ECO:0000256" key="1">
    <source>
        <dbReference type="ARBA" id="ARBA00008676"/>
    </source>
</evidence>
<dbReference type="PIRSF" id="PIRSF000388">
    <property type="entry name" value="Pantoate_hydroxy_MeTrfase"/>
    <property type="match status" value="1"/>
</dbReference>
<dbReference type="SUPFAM" id="SSF51621">
    <property type="entry name" value="Phosphoenolpyruvate/pyruvate domain"/>
    <property type="match status" value="1"/>
</dbReference>
<evidence type="ECO:0000256" key="4">
    <source>
        <dbReference type="ARBA" id="ARBA00022655"/>
    </source>
</evidence>
<keyword evidence="4" id="KW-0566">Pantothenate biosynthesis</keyword>
<feature type="binding site" evidence="9">
    <location>
        <position position="84"/>
    </location>
    <ligand>
        <name>Mg(2+)</name>
        <dbReference type="ChEBI" id="CHEBI:18420"/>
    </ligand>
</feature>
<evidence type="ECO:0000313" key="11">
    <source>
        <dbReference type="Proteomes" id="UP000231343"/>
    </source>
</evidence>
<evidence type="ECO:0000256" key="2">
    <source>
        <dbReference type="ARBA" id="ARBA00011424"/>
    </source>
</evidence>
<dbReference type="CDD" id="cd06557">
    <property type="entry name" value="KPHMT-like"/>
    <property type="match status" value="1"/>
</dbReference>
<dbReference type="NCBIfam" id="NF001452">
    <property type="entry name" value="PRK00311.1"/>
    <property type="match status" value="1"/>
</dbReference>
<dbReference type="AlphaFoldDB" id="A0A2H0Y1F3"/>
<evidence type="ECO:0000256" key="3">
    <source>
        <dbReference type="ARBA" id="ARBA00012618"/>
    </source>
</evidence>
<gene>
    <name evidence="10" type="primary">panB</name>
    <name evidence="10" type="ORF">COT42_02920</name>
</gene>
<dbReference type="EMBL" id="PEYM01000055">
    <property type="protein sequence ID" value="PIS30415.1"/>
    <property type="molecule type" value="Genomic_DNA"/>
</dbReference>
<sequence>MEKVTAPKIQGAKLENRKISMLTAYDYSFAKIFDETGIDIILVGDSLGNVILGFENTKAVTMADVLHHTKAVAKGVTRSLLVADLPFGSMKKAVSNAQELMKAGAEAVKIEGTKTIEGTKAIIKEGIPVMGHLGCLPQTAQKYKIQRSPEIVVQAKLLEQAGVFAIVLELVDPEIARAVTKAVKVPTIGIGSGPHCDGQVLVSYDMLGLYPNAPKHAKKYVDLTAEISKAVRTFMAAC</sequence>
<dbReference type="NCBIfam" id="TIGR00222">
    <property type="entry name" value="panB"/>
    <property type="match status" value="1"/>
</dbReference>
<evidence type="ECO:0000256" key="9">
    <source>
        <dbReference type="PIRSR" id="PIRSR000388-3"/>
    </source>
</evidence>
<feature type="binding site" evidence="8">
    <location>
        <position position="84"/>
    </location>
    <ligand>
        <name>3-methyl-2-oxobutanoate</name>
        <dbReference type="ChEBI" id="CHEBI:11851"/>
    </ligand>
</feature>
<dbReference type="Pfam" id="PF02548">
    <property type="entry name" value="Pantoate_transf"/>
    <property type="match status" value="1"/>
</dbReference>
<reference evidence="10 11" key="1">
    <citation type="submission" date="2017-09" db="EMBL/GenBank/DDBJ databases">
        <title>Depth-based differentiation of microbial function through sediment-hosted aquifers and enrichment of novel symbionts in the deep terrestrial subsurface.</title>
        <authorList>
            <person name="Probst A.J."/>
            <person name="Ladd B."/>
            <person name="Jarett J.K."/>
            <person name="Geller-Mcgrath D.E."/>
            <person name="Sieber C.M."/>
            <person name="Emerson J.B."/>
            <person name="Anantharaman K."/>
            <person name="Thomas B.C."/>
            <person name="Malmstrom R."/>
            <person name="Stieglmeier M."/>
            <person name="Klingl A."/>
            <person name="Woyke T."/>
            <person name="Ryan C.M."/>
            <person name="Banfield J.F."/>
        </authorList>
    </citation>
    <scope>NUCLEOTIDE SEQUENCE [LARGE SCALE GENOMIC DNA]</scope>
    <source>
        <strain evidence="10">CG08_land_8_20_14_0_20_45_16</strain>
    </source>
</reference>
<dbReference type="PANTHER" id="PTHR20881">
    <property type="entry name" value="3-METHYL-2-OXOBUTANOATE HYDROXYMETHYLTRANSFERASE"/>
    <property type="match status" value="1"/>
</dbReference>
<dbReference type="InterPro" id="IPR040442">
    <property type="entry name" value="Pyrv_kinase-like_dom_sf"/>
</dbReference>
<dbReference type="GO" id="GO:0015940">
    <property type="term" value="P:pantothenate biosynthetic process"/>
    <property type="evidence" value="ECO:0007669"/>
    <property type="project" value="UniProtKB-UniRule"/>
</dbReference>
<comment type="subunit">
    <text evidence="2">Homodecamer; pentamer of dimers.</text>
</comment>
<dbReference type="GO" id="GO:0003864">
    <property type="term" value="F:3-methyl-2-oxobutanoate hydroxymethyltransferase activity"/>
    <property type="evidence" value="ECO:0007669"/>
    <property type="project" value="UniProtKB-UniRule"/>
</dbReference>